<reference evidence="1" key="2">
    <citation type="submission" date="2021-08" db="EMBL/GenBank/DDBJ databases">
        <authorList>
            <person name="Eriksson T."/>
        </authorList>
    </citation>
    <scope>NUCLEOTIDE SEQUENCE</scope>
    <source>
        <strain evidence="1">Stoneville</strain>
        <tissue evidence="1">Whole head</tissue>
    </source>
</reference>
<proteinExistence type="predicted"/>
<evidence type="ECO:0000313" key="1">
    <source>
        <dbReference type="EMBL" id="KAH0817931.1"/>
    </source>
</evidence>
<reference evidence="1" key="1">
    <citation type="journal article" date="2020" name="J Insects Food Feed">
        <title>The yellow mealworm (Tenebrio molitor) genome: a resource for the emerging insects as food and feed industry.</title>
        <authorList>
            <person name="Eriksson T."/>
            <person name="Andere A."/>
            <person name="Kelstrup H."/>
            <person name="Emery V."/>
            <person name="Picard C."/>
        </authorList>
    </citation>
    <scope>NUCLEOTIDE SEQUENCE</scope>
    <source>
        <strain evidence="1">Stoneville</strain>
        <tissue evidence="1">Whole head</tissue>
    </source>
</reference>
<evidence type="ECO:0000313" key="2">
    <source>
        <dbReference type="Proteomes" id="UP000719412"/>
    </source>
</evidence>
<dbReference type="EMBL" id="JABDTM020018586">
    <property type="protein sequence ID" value="KAH0817931.1"/>
    <property type="molecule type" value="Genomic_DNA"/>
</dbReference>
<gene>
    <name evidence="1" type="ORF">GEV33_004860</name>
</gene>
<name>A0A8J6HPZ3_TENMO</name>
<dbReference type="Proteomes" id="UP000719412">
    <property type="component" value="Unassembled WGS sequence"/>
</dbReference>
<keyword evidence="2" id="KW-1185">Reference proteome</keyword>
<accession>A0A8J6HPZ3</accession>
<dbReference type="AlphaFoldDB" id="A0A8J6HPZ3"/>
<organism evidence="1 2">
    <name type="scientific">Tenebrio molitor</name>
    <name type="common">Yellow mealworm beetle</name>
    <dbReference type="NCBI Taxonomy" id="7067"/>
    <lineage>
        <taxon>Eukaryota</taxon>
        <taxon>Metazoa</taxon>
        <taxon>Ecdysozoa</taxon>
        <taxon>Arthropoda</taxon>
        <taxon>Hexapoda</taxon>
        <taxon>Insecta</taxon>
        <taxon>Pterygota</taxon>
        <taxon>Neoptera</taxon>
        <taxon>Endopterygota</taxon>
        <taxon>Coleoptera</taxon>
        <taxon>Polyphaga</taxon>
        <taxon>Cucujiformia</taxon>
        <taxon>Tenebrionidae</taxon>
        <taxon>Tenebrio</taxon>
    </lineage>
</organism>
<protein>
    <submittedName>
        <fullName evidence="1">Uncharacterized protein</fullName>
    </submittedName>
</protein>
<comment type="caution">
    <text evidence="1">The sequence shown here is derived from an EMBL/GenBank/DDBJ whole genome shotgun (WGS) entry which is preliminary data.</text>
</comment>
<sequence>MLKCKQLQEQPSTLQAQSAYGLILGDETKYGKKPHGGAAEVLQRLFSYDVGKIRVGYGEDGCFASPIYGGGDKWTAENFTPAFPTKYASQVLSKLSGKPENNRTNLAGDTKNHLMPGRDCYATVEASKLD</sequence>